<sequence>MSQDRTHLPQELTNHIIDLLHDAPTALKACALVSHAFTYAAQSHIFRHICIGCRRLMESSDIDRKWFRLQEKLHTSPHLIRHIHRLEPHSRRMSIETLQAICSFPFTHLKHLFTVISPESAMALQQLASLPCLRSLGIRCRFPVMSTFLQIWDRCSPHIRHSDLSGYLILTDTFHAIPHHCSQPIRLESVRIAAVEGVRDWVNHALCPSDFSGLTGLSIYIHTEVVRWSKFVPVFGRSKSSTFLPMCAISVSSHIM</sequence>
<dbReference type="AlphaFoldDB" id="A0AAD7M6R3"/>
<dbReference type="Proteomes" id="UP001221757">
    <property type="component" value="Unassembled WGS sequence"/>
</dbReference>
<proteinExistence type="predicted"/>
<evidence type="ECO:0008006" key="3">
    <source>
        <dbReference type="Google" id="ProtNLM"/>
    </source>
</evidence>
<keyword evidence="2" id="KW-1185">Reference proteome</keyword>
<gene>
    <name evidence="1" type="ORF">B0H17DRAFT_1193822</name>
</gene>
<name>A0AAD7M6R3_MYCRO</name>
<protein>
    <recommendedName>
        <fullName evidence="3">F-box domain-containing protein</fullName>
    </recommendedName>
</protein>
<evidence type="ECO:0000313" key="2">
    <source>
        <dbReference type="Proteomes" id="UP001221757"/>
    </source>
</evidence>
<reference evidence="1" key="1">
    <citation type="submission" date="2023-03" db="EMBL/GenBank/DDBJ databases">
        <title>Massive genome expansion in bonnet fungi (Mycena s.s.) driven by repeated elements and novel gene families across ecological guilds.</title>
        <authorList>
            <consortium name="Lawrence Berkeley National Laboratory"/>
            <person name="Harder C.B."/>
            <person name="Miyauchi S."/>
            <person name="Viragh M."/>
            <person name="Kuo A."/>
            <person name="Thoen E."/>
            <person name="Andreopoulos B."/>
            <person name="Lu D."/>
            <person name="Skrede I."/>
            <person name="Drula E."/>
            <person name="Henrissat B."/>
            <person name="Morin E."/>
            <person name="Kohler A."/>
            <person name="Barry K."/>
            <person name="LaButti K."/>
            <person name="Morin E."/>
            <person name="Salamov A."/>
            <person name="Lipzen A."/>
            <person name="Mereny Z."/>
            <person name="Hegedus B."/>
            <person name="Baldrian P."/>
            <person name="Stursova M."/>
            <person name="Weitz H."/>
            <person name="Taylor A."/>
            <person name="Grigoriev I.V."/>
            <person name="Nagy L.G."/>
            <person name="Martin F."/>
            <person name="Kauserud H."/>
        </authorList>
    </citation>
    <scope>NUCLEOTIDE SEQUENCE</scope>
    <source>
        <strain evidence="1">CBHHK067</strain>
    </source>
</reference>
<dbReference type="EMBL" id="JARKIE010000011">
    <property type="protein sequence ID" value="KAJ7703884.1"/>
    <property type="molecule type" value="Genomic_DNA"/>
</dbReference>
<accession>A0AAD7M6R3</accession>
<comment type="caution">
    <text evidence="1">The sequence shown here is derived from an EMBL/GenBank/DDBJ whole genome shotgun (WGS) entry which is preliminary data.</text>
</comment>
<evidence type="ECO:0000313" key="1">
    <source>
        <dbReference type="EMBL" id="KAJ7703884.1"/>
    </source>
</evidence>
<organism evidence="1 2">
    <name type="scientific">Mycena rosella</name>
    <name type="common">Pink bonnet</name>
    <name type="synonym">Agaricus rosellus</name>
    <dbReference type="NCBI Taxonomy" id="1033263"/>
    <lineage>
        <taxon>Eukaryota</taxon>
        <taxon>Fungi</taxon>
        <taxon>Dikarya</taxon>
        <taxon>Basidiomycota</taxon>
        <taxon>Agaricomycotina</taxon>
        <taxon>Agaricomycetes</taxon>
        <taxon>Agaricomycetidae</taxon>
        <taxon>Agaricales</taxon>
        <taxon>Marasmiineae</taxon>
        <taxon>Mycenaceae</taxon>
        <taxon>Mycena</taxon>
    </lineage>
</organism>